<dbReference type="InterPro" id="IPR022764">
    <property type="entry name" value="Peptidase_S54_rhomboid_dom"/>
</dbReference>
<evidence type="ECO:0000256" key="6">
    <source>
        <dbReference type="ARBA" id="ARBA00022989"/>
    </source>
</evidence>
<keyword evidence="4 8" id="KW-0812">Transmembrane</keyword>
<evidence type="ECO:0000256" key="2">
    <source>
        <dbReference type="ARBA" id="ARBA00009045"/>
    </source>
</evidence>
<comment type="similarity">
    <text evidence="2">Belongs to the peptidase S54 family.</text>
</comment>
<dbReference type="GO" id="GO:0004252">
    <property type="term" value="F:serine-type endopeptidase activity"/>
    <property type="evidence" value="ECO:0007669"/>
    <property type="project" value="InterPro"/>
</dbReference>
<keyword evidence="7 8" id="KW-0472">Membrane</keyword>
<dbReference type="AlphaFoldDB" id="A0A9X3LV48"/>
<gene>
    <name evidence="10" type="ORF">L8U60_07360</name>
</gene>
<feature type="transmembrane region" description="Helical" evidence="8">
    <location>
        <begin position="153"/>
        <end position="183"/>
    </location>
</feature>
<feature type="transmembrane region" description="Helical" evidence="8">
    <location>
        <begin position="123"/>
        <end position="141"/>
    </location>
</feature>
<name>A0A9X3LV48_9CORY</name>
<evidence type="ECO:0000256" key="3">
    <source>
        <dbReference type="ARBA" id="ARBA00022670"/>
    </source>
</evidence>
<evidence type="ECO:0000313" key="11">
    <source>
        <dbReference type="Proteomes" id="UP001146468"/>
    </source>
</evidence>
<dbReference type="RefSeq" id="WP_269965720.1">
    <property type="nucleotide sequence ID" value="NZ_JAKMUS010000010.1"/>
</dbReference>
<accession>A0A9X3LV48</accession>
<proteinExistence type="inferred from homology"/>
<evidence type="ECO:0000259" key="9">
    <source>
        <dbReference type="Pfam" id="PF01694"/>
    </source>
</evidence>
<dbReference type="PANTHER" id="PTHR43066">
    <property type="entry name" value="RHOMBOID-RELATED PROTEIN"/>
    <property type="match status" value="1"/>
</dbReference>
<keyword evidence="11" id="KW-1185">Reference proteome</keyword>
<feature type="transmembrane region" description="Helical" evidence="8">
    <location>
        <begin position="195"/>
        <end position="218"/>
    </location>
</feature>
<dbReference type="SUPFAM" id="SSF144091">
    <property type="entry name" value="Rhomboid-like"/>
    <property type="match status" value="1"/>
</dbReference>
<dbReference type="Proteomes" id="UP001146468">
    <property type="component" value="Unassembled WGS sequence"/>
</dbReference>
<dbReference type="GO" id="GO:0016020">
    <property type="term" value="C:membrane"/>
    <property type="evidence" value="ECO:0007669"/>
    <property type="project" value="UniProtKB-SubCell"/>
</dbReference>
<feature type="domain" description="Peptidase S54 rhomboid" evidence="9">
    <location>
        <begin position="58"/>
        <end position="184"/>
    </location>
</feature>
<dbReference type="PANTHER" id="PTHR43066:SF1">
    <property type="entry name" value="RHOMBOID PROTEIN 2"/>
    <property type="match status" value="1"/>
</dbReference>
<keyword evidence="6 8" id="KW-1133">Transmembrane helix</keyword>
<evidence type="ECO:0000256" key="8">
    <source>
        <dbReference type="SAM" id="Phobius"/>
    </source>
</evidence>
<dbReference type="InterPro" id="IPR035952">
    <property type="entry name" value="Rhomboid-like_sf"/>
</dbReference>
<organism evidence="10 11">
    <name type="scientific">Corynebacterium meitnerae</name>
    <dbReference type="NCBI Taxonomy" id="2913498"/>
    <lineage>
        <taxon>Bacteria</taxon>
        <taxon>Bacillati</taxon>
        <taxon>Actinomycetota</taxon>
        <taxon>Actinomycetes</taxon>
        <taxon>Mycobacteriales</taxon>
        <taxon>Corynebacteriaceae</taxon>
        <taxon>Corynebacterium</taxon>
    </lineage>
</organism>
<dbReference type="Pfam" id="PF01694">
    <property type="entry name" value="Rhomboid"/>
    <property type="match status" value="1"/>
</dbReference>
<dbReference type="EMBL" id="JAKMUS010000010">
    <property type="protein sequence ID" value="MCZ9294299.1"/>
    <property type="molecule type" value="Genomic_DNA"/>
</dbReference>
<evidence type="ECO:0000256" key="7">
    <source>
        <dbReference type="ARBA" id="ARBA00023136"/>
    </source>
</evidence>
<evidence type="ECO:0000256" key="4">
    <source>
        <dbReference type="ARBA" id="ARBA00022692"/>
    </source>
</evidence>
<evidence type="ECO:0000313" key="10">
    <source>
        <dbReference type="EMBL" id="MCZ9294299.1"/>
    </source>
</evidence>
<evidence type="ECO:0000256" key="5">
    <source>
        <dbReference type="ARBA" id="ARBA00022801"/>
    </source>
</evidence>
<sequence>MKKLLYGAPATTVIALLCAGVFLLTSLSSRSVSDVIWGSGLGSRFVLWGPGVTATDWGFLRALTSGFLHVDISHLTINLITLVIIGAVVERAVGTGPYVVAYLAGVLGGSAAVLTFAWDQPTAGASGALYMLMAVLVGIAARSRADLRAPLVLVLGNVAFTLLSPGVSLWGHLGGLAVGALMAGPLTSPNERTRWAGAVGGLVLAVAAVMVPLMVPVVG</sequence>
<feature type="transmembrane region" description="Helical" evidence="8">
    <location>
        <begin position="67"/>
        <end position="89"/>
    </location>
</feature>
<dbReference type="Gene3D" id="1.20.1540.10">
    <property type="entry name" value="Rhomboid-like"/>
    <property type="match status" value="1"/>
</dbReference>
<reference evidence="10" key="1">
    <citation type="submission" date="2022-02" db="EMBL/GenBank/DDBJ databases">
        <title>Corynebacterium sp. from urogenital microbiome.</title>
        <authorList>
            <person name="Cappelli E.A."/>
            <person name="Ribeiro T.G."/>
            <person name="Peixe L."/>
        </authorList>
    </citation>
    <scope>NUCLEOTIDE SEQUENCE</scope>
    <source>
        <strain evidence="10">C8Ua_172</strain>
    </source>
</reference>
<evidence type="ECO:0000256" key="1">
    <source>
        <dbReference type="ARBA" id="ARBA00004141"/>
    </source>
</evidence>
<comment type="subcellular location">
    <subcellularLocation>
        <location evidence="1">Membrane</location>
        <topology evidence="1">Multi-pass membrane protein</topology>
    </subcellularLocation>
</comment>
<dbReference type="GO" id="GO:0006508">
    <property type="term" value="P:proteolysis"/>
    <property type="evidence" value="ECO:0007669"/>
    <property type="project" value="UniProtKB-KW"/>
</dbReference>
<comment type="caution">
    <text evidence="10">The sequence shown here is derived from an EMBL/GenBank/DDBJ whole genome shotgun (WGS) entry which is preliminary data.</text>
</comment>
<keyword evidence="5" id="KW-0378">Hydrolase</keyword>
<feature type="transmembrane region" description="Helical" evidence="8">
    <location>
        <begin position="96"/>
        <end position="117"/>
    </location>
</feature>
<protein>
    <submittedName>
        <fullName evidence="10">Rhomboid family intramembrane serine protease</fullName>
    </submittedName>
</protein>
<keyword evidence="3 10" id="KW-0645">Protease</keyword>